<dbReference type="SUPFAM" id="SSF53335">
    <property type="entry name" value="S-adenosyl-L-methionine-dependent methyltransferases"/>
    <property type="match status" value="1"/>
</dbReference>
<dbReference type="InterPro" id="IPR050750">
    <property type="entry name" value="C5-MTase"/>
</dbReference>
<accession>A0ABN9SP33</accession>
<evidence type="ECO:0000256" key="6">
    <source>
        <dbReference type="SAM" id="MobiDB-lite"/>
    </source>
</evidence>
<evidence type="ECO:0008006" key="9">
    <source>
        <dbReference type="Google" id="ProtNLM"/>
    </source>
</evidence>
<dbReference type="PROSITE" id="PS51679">
    <property type="entry name" value="SAM_MT_C5"/>
    <property type="match status" value="1"/>
</dbReference>
<feature type="region of interest" description="Disordered" evidence="6">
    <location>
        <begin position="536"/>
        <end position="578"/>
    </location>
</feature>
<dbReference type="Pfam" id="PF00145">
    <property type="entry name" value="DNA_methylase"/>
    <property type="match status" value="1"/>
</dbReference>
<keyword evidence="2 4" id="KW-0808">Transferase</keyword>
<dbReference type="EMBL" id="CAUYUJ010012259">
    <property type="protein sequence ID" value="CAK0833636.1"/>
    <property type="molecule type" value="Genomic_DNA"/>
</dbReference>
<evidence type="ECO:0000256" key="1">
    <source>
        <dbReference type="ARBA" id="ARBA00022603"/>
    </source>
</evidence>
<feature type="compositionally biased region" description="Acidic residues" evidence="6">
    <location>
        <begin position="560"/>
        <end position="576"/>
    </location>
</feature>
<feature type="region of interest" description="Disordered" evidence="6">
    <location>
        <begin position="858"/>
        <end position="877"/>
    </location>
</feature>
<evidence type="ECO:0000256" key="2">
    <source>
        <dbReference type="ARBA" id="ARBA00022679"/>
    </source>
</evidence>
<evidence type="ECO:0000313" key="8">
    <source>
        <dbReference type="Proteomes" id="UP001189429"/>
    </source>
</evidence>
<feature type="active site" evidence="4">
    <location>
        <position position="986"/>
    </location>
</feature>
<name>A0ABN9SP33_9DINO</name>
<sequence length="1838" mass="203815">MGQVKEIRRFHMSPMSPPEVFPMTTVFAVDNPAMDVTMHLGSLQRLSPIEPQLALLMSMADAVKKKAEDSVLLKWRQVALSAPVTFEVQAEGDTRNWRAHNIRQEWIETGDTAQLSARQWVYDIVGFKEAKEKEIGKTLGSKELSQLYEKHMKYAKSTVRVKPTFVDNAITVHKRLLSLEDSNKCLVWADENLMTDSPWTSLYAMQAVVERASTPNKIDWAMMGLTDHYRMEFIDLGKFGVNKLRDYRESYVEVLNLKLDVKNEMLFKWLPRVGIPSDHVATIQQKMGTFAAVRAYVTGYPGDTVDTTWQALMKQSAVSAVTLIEELVYTIEFDRRYTNAIQSKLDVADFLAYESVAMRMNEVIEMAKRENGTDGAEAAGAAGAAASSAGAAAADPGSNSMTSAGDAPKELKKFAQLPETDKQNWNRVIDKVVRTYIQIVPDQKTQAELENVLWDSALATIKGDPTGLVLYHFDAKQFGEPQTRPELRIAPLREKPHERLVRSMLNARAPQGQPSHLRNGEVAVILDGGRRGNASKLLAPWKENTVEKKEAKGRGRGGDEAMEADDDDQDGDDDSDNEQRAGFKASIIQLAYTEDSLKARRNRVHGGTGSLHQIEWAHMVAHARISIPERRRKYFEGSTAGDLITGIEVPELGKEWRVLWKDKKLMYGRKNLIAVGGKTEGIEPLQERKTDETMIPVNFHGVPMVYYKELIHMFYVKCVLDLTPTDAKFAWACLQERIAYVGVAFTKEHMEKIYSYLTDLVKQAMADAGSKLFNKDYAKSLGMEELPVGHFADGSGELRWLPTASELRWESSGAPPQLAADSELWELLPQLAVGSELRWCARLLPQLAVGSELRRRCHRSSLPSAKRPTGSSYRSSLSAVSCGGLADLSYRSSLSAGTTTNRQQPRQPRRPKVLKLGSDFSGLETASVAMGRMGINHSLVFVSESDSACMSIIKKKYQPAHAFSDILERTEEEETYVDMYAWTPPCQDFASGGKQKGVKGPRKTGDLIKKSIQYIKRNKPRVTIFENVPTLTNKKFIHILKGIEEAQKTLGYVVHVNKLNSKDFGVPQTRERVFVVGVRQDSVMHPFTWPQKQATPPVTSILEPKRATTDVAGRLPSSERSRGMCKDAYKKACEKKVDPRLTPALVDIDCSKKFATHGINIARALTKTRGQDGGPWVSSRGRRATLHEMMRLQGFAKGDIPQAELDLSDRQIGGMIGNAVSVHTMGAILSEALYSAGLTKTRVPFPLHYGPWAADPYIKETAMIFARGRGSIARMIQNSPHIRQVFVNYTKMCRNKSVNTERCLMLAMMADASDQAMQLTRILDDEPADPAILNREVLAFNLSITGLFGSSRGCLSVFGYATMMLKLLKIPIVWQVDGASYHIGDEAGVSADIIDKCIARMRSYIVLSRAALKAEFPTFELAQDNWAINASCARHLTASHPSDVLGRALVAFIAYGLSSSGVEQKFSQAALKFTDRMGKATADHEEGFLKVAMDFPESDQPEIIRMAQRVWRMSFGPPRTSPLLPRIDKGVKRSAGPADFTEAGFIAKRRRAARSAAASVLGAERALAIQNDLVGFRAGAAWGETHEKELSFLNNKLRDKSLAAIHENGLLQHESSPALRADAAQKAAKQIADLKARQRRQARDAEFLRGASRAEMMAAIRGKTVYVHDSCRGGAGLERALREACLRIKRSFEADVFVVPKPGAAQPFIAFASAMRGGFQVSPGFLISGRGPALKYMQVCHLKKTLYMSPGSNTKYCAFLELLFSRIPQCKWKIDGVSSWATLKAAFTGAKKSALLALVLPDELRQDAYKDFKNSFAFGGLVQKLASVDTARSCSGMQ</sequence>
<dbReference type="NCBIfam" id="TIGR00675">
    <property type="entry name" value="dcm"/>
    <property type="match status" value="1"/>
</dbReference>
<feature type="region of interest" description="Disordered" evidence="6">
    <location>
        <begin position="894"/>
        <end position="913"/>
    </location>
</feature>
<feature type="compositionally biased region" description="Basic and acidic residues" evidence="6">
    <location>
        <begin position="544"/>
        <end position="559"/>
    </location>
</feature>
<dbReference type="PANTHER" id="PTHR46098">
    <property type="entry name" value="TRNA (CYTOSINE(38)-C(5))-METHYLTRANSFERASE"/>
    <property type="match status" value="1"/>
</dbReference>
<gene>
    <name evidence="7" type="ORF">PCOR1329_LOCUS31266</name>
</gene>
<evidence type="ECO:0000256" key="4">
    <source>
        <dbReference type="PROSITE-ProRule" id="PRU01016"/>
    </source>
</evidence>
<proteinExistence type="inferred from homology"/>
<protein>
    <recommendedName>
        <fullName evidence="9">DNA (cytosine-5-)-methyltransferase</fullName>
    </recommendedName>
</protein>
<dbReference type="PANTHER" id="PTHR46098:SF1">
    <property type="entry name" value="TRNA (CYTOSINE(38)-C(5))-METHYLTRANSFERASE"/>
    <property type="match status" value="1"/>
</dbReference>
<dbReference type="PRINTS" id="PR00105">
    <property type="entry name" value="C5METTRFRASE"/>
</dbReference>
<comment type="similarity">
    <text evidence="4 5">Belongs to the class I-like SAM-binding methyltransferase superfamily. C5-methyltransferase family.</text>
</comment>
<comment type="caution">
    <text evidence="7">The sequence shown here is derived from an EMBL/GenBank/DDBJ whole genome shotgun (WGS) entry which is preliminary data.</text>
</comment>
<keyword evidence="3 4" id="KW-0949">S-adenosyl-L-methionine</keyword>
<keyword evidence="8" id="KW-1185">Reference proteome</keyword>
<reference evidence="7" key="1">
    <citation type="submission" date="2023-10" db="EMBL/GenBank/DDBJ databases">
        <authorList>
            <person name="Chen Y."/>
            <person name="Shah S."/>
            <person name="Dougan E. K."/>
            <person name="Thang M."/>
            <person name="Chan C."/>
        </authorList>
    </citation>
    <scope>NUCLEOTIDE SEQUENCE [LARGE SCALE GENOMIC DNA]</scope>
</reference>
<evidence type="ECO:0000256" key="3">
    <source>
        <dbReference type="ARBA" id="ARBA00022691"/>
    </source>
</evidence>
<dbReference type="Gene3D" id="3.90.120.10">
    <property type="entry name" value="DNA Methylase, subunit A, domain 2"/>
    <property type="match status" value="1"/>
</dbReference>
<evidence type="ECO:0000256" key="5">
    <source>
        <dbReference type="RuleBase" id="RU000416"/>
    </source>
</evidence>
<evidence type="ECO:0000313" key="7">
    <source>
        <dbReference type="EMBL" id="CAK0833636.1"/>
    </source>
</evidence>
<organism evidence="7 8">
    <name type="scientific">Prorocentrum cordatum</name>
    <dbReference type="NCBI Taxonomy" id="2364126"/>
    <lineage>
        <taxon>Eukaryota</taxon>
        <taxon>Sar</taxon>
        <taxon>Alveolata</taxon>
        <taxon>Dinophyceae</taxon>
        <taxon>Prorocentrales</taxon>
        <taxon>Prorocentraceae</taxon>
        <taxon>Prorocentrum</taxon>
    </lineage>
</organism>
<dbReference type="InterPro" id="IPR029063">
    <property type="entry name" value="SAM-dependent_MTases_sf"/>
</dbReference>
<keyword evidence="1 4" id="KW-0489">Methyltransferase</keyword>
<dbReference type="InterPro" id="IPR001525">
    <property type="entry name" value="C5_MeTfrase"/>
</dbReference>
<dbReference type="Gene3D" id="3.40.50.150">
    <property type="entry name" value="Vaccinia Virus protein VP39"/>
    <property type="match status" value="1"/>
</dbReference>
<dbReference type="Proteomes" id="UP001189429">
    <property type="component" value="Unassembled WGS sequence"/>
</dbReference>